<evidence type="ECO:0000313" key="4">
    <source>
        <dbReference type="Proteomes" id="UP000266313"/>
    </source>
</evidence>
<evidence type="ECO:0000256" key="2">
    <source>
        <dbReference type="SAM" id="Phobius"/>
    </source>
</evidence>
<dbReference type="EMBL" id="AP017928">
    <property type="protein sequence ID" value="BBA36789.1"/>
    <property type="molecule type" value="Genomic_DNA"/>
</dbReference>
<dbReference type="RefSeq" id="WP_119631907.1">
    <property type="nucleotide sequence ID" value="NZ_AP017928.1"/>
</dbReference>
<evidence type="ECO:0000313" key="3">
    <source>
        <dbReference type="EMBL" id="BBA36789.1"/>
    </source>
</evidence>
<keyword evidence="2" id="KW-0812">Transmembrane</keyword>
<dbReference type="Pfam" id="PF11169">
    <property type="entry name" value="DUF2956"/>
    <property type="match status" value="1"/>
</dbReference>
<proteinExistence type="predicted"/>
<organism evidence="3 4">
    <name type="scientific">Methylocaldum marinum</name>
    <dbReference type="NCBI Taxonomy" id="1432792"/>
    <lineage>
        <taxon>Bacteria</taxon>
        <taxon>Pseudomonadati</taxon>
        <taxon>Pseudomonadota</taxon>
        <taxon>Gammaproteobacteria</taxon>
        <taxon>Methylococcales</taxon>
        <taxon>Methylococcaceae</taxon>
        <taxon>Methylocaldum</taxon>
    </lineage>
</organism>
<keyword evidence="4" id="KW-1185">Reference proteome</keyword>
<evidence type="ECO:0000256" key="1">
    <source>
        <dbReference type="SAM" id="MobiDB-lite"/>
    </source>
</evidence>
<protein>
    <recommendedName>
        <fullName evidence="5">DUF2956 domain-containing protein</fullName>
    </recommendedName>
</protein>
<dbReference type="Proteomes" id="UP000266313">
    <property type="component" value="Chromosome"/>
</dbReference>
<feature type="region of interest" description="Disordered" evidence="1">
    <location>
        <begin position="57"/>
        <end position="93"/>
    </location>
</feature>
<keyword evidence="2" id="KW-1133">Transmembrane helix</keyword>
<dbReference type="OrthoDB" id="5600789at2"/>
<reference evidence="3 4" key="1">
    <citation type="submission" date="2016-12" db="EMBL/GenBank/DDBJ databases">
        <title>Genome sequencing of Methylocaldum marinum.</title>
        <authorList>
            <person name="Takeuchi M."/>
            <person name="Kamagata Y."/>
            <person name="Hiraoka S."/>
            <person name="Oshima K."/>
            <person name="Hattori M."/>
            <person name="Iwasaki W."/>
        </authorList>
    </citation>
    <scope>NUCLEOTIDE SEQUENCE [LARGE SCALE GENOMIC DNA]</scope>
    <source>
        <strain evidence="3 4">S8</strain>
    </source>
</reference>
<name>A0A250L2L9_9GAMM</name>
<feature type="transmembrane region" description="Helical" evidence="2">
    <location>
        <begin position="137"/>
        <end position="156"/>
    </location>
</feature>
<dbReference type="KEGG" id="mmai:sS8_4866"/>
<dbReference type="InterPro" id="IPR021339">
    <property type="entry name" value="DUF2956"/>
</dbReference>
<evidence type="ECO:0008006" key="5">
    <source>
        <dbReference type="Google" id="ProtNLM"/>
    </source>
</evidence>
<gene>
    <name evidence="3" type="ORF">sS8_4866</name>
</gene>
<sequence>MSKTDSRPSIQTQINENIQEEALKVAKSIQKPGQTKEQTKLVAQGIAKGIELYKKQQSAKARERDKARKKALKLRQAESTGQQREEDEADFRLDPAESGISGTLLLGGGVFAVMAGILAVSLAAGWPASLGPFTLPVWASLVAAMAFAGFSGWFFFKAARLNQGQ</sequence>
<dbReference type="AlphaFoldDB" id="A0A250L2L9"/>
<keyword evidence="2" id="KW-0472">Membrane</keyword>
<accession>A0A250L2L9</accession>
<feature type="transmembrane region" description="Helical" evidence="2">
    <location>
        <begin position="102"/>
        <end position="125"/>
    </location>
</feature>